<keyword evidence="4" id="KW-1185">Reference proteome</keyword>
<gene>
    <name evidence="3" type="ORF">BDZ94DRAFT_1273026</name>
</gene>
<dbReference type="AlphaFoldDB" id="A0A9P5XTP9"/>
<feature type="signal peptide" evidence="2">
    <location>
        <begin position="1"/>
        <end position="27"/>
    </location>
</feature>
<proteinExistence type="predicted"/>
<accession>A0A9P5XTP9</accession>
<evidence type="ECO:0000256" key="2">
    <source>
        <dbReference type="SAM" id="SignalP"/>
    </source>
</evidence>
<keyword evidence="2" id="KW-0732">Signal</keyword>
<name>A0A9P5XTP9_9AGAR</name>
<evidence type="ECO:0008006" key="5">
    <source>
        <dbReference type="Google" id="ProtNLM"/>
    </source>
</evidence>
<sequence length="93" mass="10801">MAIHQASAKCILAVSLISWRPVGPGVAWPHDVRYPEYFKERPQKQIDQSHMSPGDLPSNKYNRCRQTILNGNPKKQHYSQNKNPFKQSKRCLR</sequence>
<feature type="compositionally biased region" description="Polar residues" evidence="1">
    <location>
        <begin position="59"/>
        <end position="70"/>
    </location>
</feature>
<organism evidence="3 4">
    <name type="scientific">Collybia nuda</name>
    <dbReference type="NCBI Taxonomy" id="64659"/>
    <lineage>
        <taxon>Eukaryota</taxon>
        <taxon>Fungi</taxon>
        <taxon>Dikarya</taxon>
        <taxon>Basidiomycota</taxon>
        <taxon>Agaricomycotina</taxon>
        <taxon>Agaricomycetes</taxon>
        <taxon>Agaricomycetidae</taxon>
        <taxon>Agaricales</taxon>
        <taxon>Tricholomatineae</taxon>
        <taxon>Clitocybaceae</taxon>
        <taxon>Collybia</taxon>
    </lineage>
</organism>
<feature type="region of interest" description="Disordered" evidence="1">
    <location>
        <begin position="39"/>
        <end position="93"/>
    </location>
</feature>
<evidence type="ECO:0000313" key="3">
    <source>
        <dbReference type="EMBL" id="KAF9457502.1"/>
    </source>
</evidence>
<evidence type="ECO:0000313" key="4">
    <source>
        <dbReference type="Proteomes" id="UP000807353"/>
    </source>
</evidence>
<evidence type="ECO:0000256" key="1">
    <source>
        <dbReference type="SAM" id="MobiDB-lite"/>
    </source>
</evidence>
<feature type="chain" id="PRO_5040180799" description="Secreted protein" evidence="2">
    <location>
        <begin position="28"/>
        <end position="93"/>
    </location>
</feature>
<comment type="caution">
    <text evidence="3">The sequence shown here is derived from an EMBL/GenBank/DDBJ whole genome shotgun (WGS) entry which is preliminary data.</text>
</comment>
<protein>
    <recommendedName>
        <fullName evidence="5">Secreted protein</fullName>
    </recommendedName>
</protein>
<reference evidence="3" key="1">
    <citation type="submission" date="2020-11" db="EMBL/GenBank/DDBJ databases">
        <authorList>
            <consortium name="DOE Joint Genome Institute"/>
            <person name="Ahrendt S."/>
            <person name="Riley R."/>
            <person name="Andreopoulos W."/>
            <person name="Labutti K."/>
            <person name="Pangilinan J."/>
            <person name="Ruiz-Duenas F.J."/>
            <person name="Barrasa J.M."/>
            <person name="Sanchez-Garcia M."/>
            <person name="Camarero S."/>
            <person name="Miyauchi S."/>
            <person name="Serrano A."/>
            <person name="Linde D."/>
            <person name="Babiker R."/>
            <person name="Drula E."/>
            <person name="Ayuso-Fernandez I."/>
            <person name="Pacheco R."/>
            <person name="Padilla G."/>
            <person name="Ferreira P."/>
            <person name="Barriuso J."/>
            <person name="Kellner H."/>
            <person name="Castanera R."/>
            <person name="Alfaro M."/>
            <person name="Ramirez L."/>
            <person name="Pisabarro A.G."/>
            <person name="Kuo A."/>
            <person name="Tritt A."/>
            <person name="Lipzen A."/>
            <person name="He G."/>
            <person name="Yan M."/>
            <person name="Ng V."/>
            <person name="Cullen D."/>
            <person name="Martin F."/>
            <person name="Rosso M.-N."/>
            <person name="Henrissat B."/>
            <person name="Hibbett D."/>
            <person name="Martinez A.T."/>
            <person name="Grigoriev I.V."/>
        </authorList>
    </citation>
    <scope>NUCLEOTIDE SEQUENCE</scope>
    <source>
        <strain evidence="3">CBS 247.69</strain>
    </source>
</reference>
<dbReference type="EMBL" id="MU150369">
    <property type="protein sequence ID" value="KAF9457502.1"/>
    <property type="molecule type" value="Genomic_DNA"/>
</dbReference>
<dbReference type="Proteomes" id="UP000807353">
    <property type="component" value="Unassembled WGS sequence"/>
</dbReference>